<keyword evidence="2" id="KW-0326">Glycosidase</keyword>
<protein>
    <submittedName>
        <fullName evidence="2">Six-hairpin glycosidase-like protein</fullName>
    </submittedName>
</protein>
<dbReference type="PANTHER" id="PTHR42899:SF1">
    <property type="entry name" value="SPERMATOGENESIS-ASSOCIATED PROTEIN 20"/>
    <property type="match status" value="1"/>
</dbReference>
<accession>A0AAD5KLP1</accession>
<dbReference type="Gene3D" id="3.40.30.10">
    <property type="entry name" value="Glutaredoxin"/>
    <property type="match status" value="1"/>
</dbReference>
<dbReference type="SUPFAM" id="SSF48208">
    <property type="entry name" value="Six-hairpin glycosidases"/>
    <property type="match status" value="1"/>
</dbReference>
<dbReference type="InterPro" id="IPR004879">
    <property type="entry name" value="Ssp411-like_TRX"/>
</dbReference>
<evidence type="ECO:0000313" key="2">
    <source>
        <dbReference type="EMBL" id="KAI9274771.1"/>
    </source>
</evidence>
<name>A0AAD5KLP1_9FUNG</name>
<dbReference type="InterPro" id="IPR012341">
    <property type="entry name" value="6hp_glycosidase-like_sf"/>
</dbReference>
<keyword evidence="3" id="KW-1185">Reference proteome</keyword>
<reference evidence="2" key="2">
    <citation type="submission" date="2023-02" db="EMBL/GenBank/DDBJ databases">
        <authorList>
            <consortium name="DOE Joint Genome Institute"/>
            <person name="Mondo S.J."/>
            <person name="Chang Y."/>
            <person name="Wang Y."/>
            <person name="Ahrendt S."/>
            <person name="Andreopoulos W."/>
            <person name="Barry K."/>
            <person name="Beard J."/>
            <person name="Benny G.L."/>
            <person name="Blankenship S."/>
            <person name="Bonito G."/>
            <person name="Cuomo C."/>
            <person name="Desiro A."/>
            <person name="Gervers K.A."/>
            <person name="Hundley H."/>
            <person name="Kuo A."/>
            <person name="LaButti K."/>
            <person name="Lang B.F."/>
            <person name="Lipzen A."/>
            <person name="O'Donnell K."/>
            <person name="Pangilinan J."/>
            <person name="Reynolds N."/>
            <person name="Sandor L."/>
            <person name="Smith M.W."/>
            <person name="Tsang A."/>
            <person name="Grigoriev I.V."/>
            <person name="Stajich J.E."/>
            <person name="Spatafora J.W."/>
        </authorList>
    </citation>
    <scope>NUCLEOTIDE SEQUENCE</scope>
    <source>
        <strain evidence="2">RSA 2281</strain>
    </source>
</reference>
<reference evidence="2" key="1">
    <citation type="journal article" date="2022" name="IScience">
        <title>Evolution of zygomycete secretomes and the origins of terrestrial fungal ecologies.</title>
        <authorList>
            <person name="Chang Y."/>
            <person name="Wang Y."/>
            <person name="Mondo S."/>
            <person name="Ahrendt S."/>
            <person name="Andreopoulos W."/>
            <person name="Barry K."/>
            <person name="Beard J."/>
            <person name="Benny G.L."/>
            <person name="Blankenship S."/>
            <person name="Bonito G."/>
            <person name="Cuomo C."/>
            <person name="Desiro A."/>
            <person name="Gervers K.A."/>
            <person name="Hundley H."/>
            <person name="Kuo A."/>
            <person name="LaButti K."/>
            <person name="Lang B.F."/>
            <person name="Lipzen A."/>
            <person name="O'Donnell K."/>
            <person name="Pangilinan J."/>
            <person name="Reynolds N."/>
            <person name="Sandor L."/>
            <person name="Smith M.E."/>
            <person name="Tsang A."/>
            <person name="Grigoriev I.V."/>
            <person name="Stajich J.E."/>
            <person name="Spatafora J.W."/>
        </authorList>
    </citation>
    <scope>NUCLEOTIDE SEQUENCE</scope>
    <source>
        <strain evidence="2">RSA 2281</strain>
    </source>
</reference>
<dbReference type="Proteomes" id="UP001209540">
    <property type="component" value="Unassembled WGS sequence"/>
</dbReference>
<dbReference type="GO" id="GO:0005975">
    <property type="term" value="P:carbohydrate metabolic process"/>
    <property type="evidence" value="ECO:0007669"/>
    <property type="project" value="InterPro"/>
</dbReference>
<evidence type="ECO:0000259" key="1">
    <source>
        <dbReference type="Pfam" id="PF03190"/>
    </source>
</evidence>
<dbReference type="CDD" id="cd02955">
    <property type="entry name" value="SSP411"/>
    <property type="match status" value="1"/>
</dbReference>
<organism evidence="2 3">
    <name type="scientific">Phascolomyces articulosus</name>
    <dbReference type="NCBI Taxonomy" id="60185"/>
    <lineage>
        <taxon>Eukaryota</taxon>
        <taxon>Fungi</taxon>
        <taxon>Fungi incertae sedis</taxon>
        <taxon>Mucoromycota</taxon>
        <taxon>Mucoromycotina</taxon>
        <taxon>Mucoromycetes</taxon>
        <taxon>Mucorales</taxon>
        <taxon>Lichtheimiaceae</taxon>
        <taxon>Phascolomyces</taxon>
    </lineage>
</organism>
<dbReference type="SUPFAM" id="SSF52833">
    <property type="entry name" value="Thioredoxin-like"/>
    <property type="match status" value="1"/>
</dbReference>
<proteinExistence type="predicted"/>
<dbReference type="PIRSF" id="PIRSF006402">
    <property type="entry name" value="UCP006402_thioredoxin"/>
    <property type="match status" value="1"/>
</dbReference>
<dbReference type="InterPro" id="IPR008928">
    <property type="entry name" value="6-hairpin_glycosidase_sf"/>
</dbReference>
<dbReference type="PANTHER" id="PTHR42899">
    <property type="entry name" value="SPERMATOGENESIS-ASSOCIATED PROTEIN 20"/>
    <property type="match status" value="1"/>
</dbReference>
<dbReference type="Pfam" id="PF03190">
    <property type="entry name" value="Thioredox_DsbH"/>
    <property type="match status" value="1"/>
</dbReference>
<dbReference type="InterPro" id="IPR024705">
    <property type="entry name" value="Ssp411"/>
</dbReference>
<feature type="domain" description="Spermatogenesis-associated protein 20-like TRX" evidence="1">
    <location>
        <begin position="6"/>
        <end position="167"/>
    </location>
</feature>
<dbReference type="Gene3D" id="1.50.10.10">
    <property type="match status" value="2"/>
</dbReference>
<dbReference type="InterPro" id="IPR036249">
    <property type="entry name" value="Thioredoxin-like_sf"/>
</dbReference>
<keyword evidence="2" id="KW-0378">Hydrolase</keyword>
<comment type="caution">
    <text evidence="2">The sequence shown here is derived from an EMBL/GenBank/DDBJ whole genome shotgun (WGS) entry which is preliminary data.</text>
</comment>
<evidence type="ECO:0000313" key="3">
    <source>
        <dbReference type="Proteomes" id="UP001209540"/>
    </source>
</evidence>
<dbReference type="AlphaFoldDB" id="A0AAD5KLP1"/>
<gene>
    <name evidence="2" type="ORF">BDA99DRAFT_498548</name>
</gene>
<sequence length="732" mass="83818">MEHEHTNRLINEKSPYLLQHAHNPVDWYPWGEEAFTKAKQENKPIFLSVGYSTCHWCHVMEHESFENDKVAEVMNKFYVNIKVDQEENPGVDKFYMTFIQLTSGGGGWPMSVFLTPDLQPFFGGTYFPPDDRYGRPGFKSLLTRIAQIWMASPDKLINSGKSTVAQLKAYSEAKPEGDSSKATDPWSLAETTYEHFASSFDTQYGGFGKAPKFPTPVQLMFLLDYYGYHYKKEQGEKALDMVLYTLDKIHRGGIHDHIGSGFHRYSTDQKWHVPHFEKMLYDQAQLISIYSRAYQITKNESYANVARDIVQYVARDLQHKEGAFYAAEDADSLPNDQATKKLEGAFCVWEAQEIIDILGDQYAAVISYFYGIESQGNVDPAQDPHGELEGKNVLMQMHSEQETIDKFGLTKDQFNDILKQSNEKLWQHRLHQRPKPHRDDKILTSWNGLMISGLSQAGRIINEPEFISLAKRTATFIRANMYNTETGVLIRSFREGPSTIEGFLDDYSYLIQGLIDLYEATFDDQWIQWAYSLQEKQNEQFYDKDGGGYFNVNSEDKSILVRMKEEQDGAEPSGNAISVRNLIRLSTLLQKETSAYTKISQDTIESFYTELNKFPFAMPAFMSSFLLFAKGIKEVVVIGSDSYKANEFVRIVYQDYTPHLLLVRLDATQGQKDKNNNNFLCEQNSVFQDLIMKESTAAEAYICENFACGLPITNVEELKSNIIVSNNIHSNE</sequence>
<dbReference type="EMBL" id="JAIXMP010000004">
    <property type="protein sequence ID" value="KAI9274771.1"/>
    <property type="molecule type" value="Genomic_DNA"/>
</dbReference>
<dbReference type="GO" id="GO:0016798">
    <property type="term" value="F:hydrolase activity, acting on glycosyl bonds"/>
    <property type="evidence" value="ECO:0007669"/>
    <property type="project" value="UniProtKB-KW"/>
</dbReference>